<sequence>MLSGTTGYTTAKLSAQHNLIYDELINRYGQEVAKLFYQANMQGLAMIKEIAQEEQIDCGLTEQDAFVYTQQQNLVSKFEKEAEAYKKLGIPGKLIRKLPVNLEIAAAVKMEKQAQFHPAAFFKWSPACAGKMGCENI</sequence>
<protein>
    <submittedName>
        <fullName evidence="1">Uncharacterized protein</fullName>
    </submittedName>
</protein>
<organism evidence="1 2">
    <name type="scientific">Tigheibacillus halophilus</name>
    <dbReference type="NCBI Taxonomy" id="361280"/>
    <lineage>
        <taxon>Bacteria</taxon>
        <taxon>Bacillati</taxon>
        <taxon>Bacillota</taxon>
        <taxon>Bacilli</taxon>
        <taxon>Bacillales</taxon>
        <taxon>Bacillaceae</taxon>
        <taxon>Tigheibacillus</taxon>
    </lineage>
</organism>
<name>A0ABU5C254_9BACI</name>
<evidence type="ECO:0000313" key="2">
    <source>
        <dbReference type="Proteomes" id="UP001281447"/>
    </source>
</evidence>
<reference evidence="1 2" key="1">
    <citation type="submission" date="2023-10" db="EMBL/GenBank/DDBJ databases">
        <title>Virgibacillus halophilus 5B73C genome.</title>
        <authorList>
            <person name="Miliotis G."/>
            <person name="Sengupta P."/>
            <person name="Hameed A."/>
            <person name="Chuvochina M."/>
            <person name="Mcdonagh F."/>
            <person name="Simpson A.C."/>
            <person name="Singh N.K."/>
            <person name="Rekha P.D."/>
            <person name="Raman K."/>
            <person name="Hugenholtz P."/>
            <person name="Venkateswaran K."/>
        </authorList>
    </citation>
    <scope>NUCLEOTIDE SEQUENCE [LARGE SCALE GENOMIC DNA]</scope>
    <source>
        <strain evidence="1 2">5B73C</strain>
    </source>
</reference>
<keyword evidence="2" id="KW-1185">Reference proteome</keyword>
<evidence type="ECO:0000313" key="1">
    <source>
        <dbReference type="EMBL" id="MDY0393381.1"/>
    </source>
</evidence>
<dbReference type="Proteomes" id="UP001281447">
    <property type="component" value="Unassembled WGS sequence"/>
</dbReference>
<proteinExistence type="predicted"/>
<dbReference type="EMBL" id="JAWDIP010000003">
    <property type="protein sequence ID" value="MDY0393381.1"/>
    <property type="molecule type" value="Genomic_DNA"/>
</dbReference>
<comment type="caution">
    <text evidence="1">The sequence shown here is derived from an EMBL/GenBank/DDBJ whole genome shotgun (WGS) entry which is preliminary data.</text>
</comment>
<gene>
    <name evidence="1" type="ORF">RWE15_01750</name>
</gene>
<accession>A0ABU5C254</accession>